<organism evidence="6 7">
    <name type="scientific">Thalassolituus maritimus</name>
    <dbReference type="NCBI Taxonomy" id="484498"/>
    <lineage>
        <taxon>Bacteria</taxon>
        <taxon>Pseudomonadati</taxon>
        <taxon>Pseudomonadota</taxon>
        <taxon>Gammaproteobacteria</taxon>
        <taxon>Oceanospirillales</taxon>
        <taxon>Oceanospirillaceae</taxon>
        <taxon>Thalassolituus</taxon>
    </lineage>
</organism>
<keyword evidence="3" id="KW-0159">Chromosome partition</keyword>
<keyword evidence="7" id="KW-1185">Reference proteome</keyword>
<dbReference type="Gene3D" id="1.10.10.10">
    <property type="entry name" value="Winged helix-like DNA-binding domain superfamily/Winged helix DNA-binding domain"/>
    <property type="match status" value="2"/>
</dbReference>
<dbReference type="InterPro" id="IPR036388">
    <property type="entry name" value="WH-like_DNA-bd_sf"/>
</dbReference>
<keyword evidence="4" id="KW-0131">Cell cycle</keyword>
<evidence type="ECO:0000256" key="3">
    <source>
        <dbReference type="ARBA" id="ARBA00022829"/>
    </source>
</evidence>
<dbReference type="PANTHER" id="PTHR34298">
    <property type="entry name" value="SEGREGATION AND CONDENSATION PROTEIN B"/>
    <property type="match status" value="1"/>
</dbReference>
<feature type="region of interest" description="Disordered" evidence="5">
    <location>
        <begin position="182"/>
        <end position="215"/>
    </location>
</feature>
<feature type="compositionally biased region" description="Acidic residues" evidence="5">
    <location>
        <begin position="296"/>
        <end position="306"/>
    </location>
</feature>
<evidence type="ECO:0000256" key="5">
    <source>
        <dbReference type="SAM" id="MobiDB-lite"/>
    </source>
</evidence>
<gene>
    <name evidence="6" type="ORF">NBRC116585_18450</name>
</gene>
<evidence type="ECO:0000256" key="1">
    <source>
        <dbReference type="ARBA" id="ARBA00022490"/>
    </source>
</evidence>
<evidence type="ECO:0000256" key="2">
    <source>
        <dbReference type="ARBA" id="ARBA00022618"/>
    </source>
</evidence>
<sequence>MSTPALKNIIEAALMAAGMPLSVERLKTLFVEGMEPTSGEILDAIVELRKDLLGRGVEVAEVASGFRLQVRSDTASYVARLWEEKPQRYTRALLETLALIAYRQPVTRGDIEDVRGVVVSSSTIRTLLERDWVRVVGHRDAPGRPAMYATTREFLDYFGLQSLEDLPSLMEIRELEDSSRRLQLGDDAEARQPTPTHYDFSSDEEREERGAEVLSQTEDDLAAAAALVDKVEDNVYEPLENGSGKRQGKAGQGKGEPRKVRDLSQILQRLEEQHSQSAEPYEITNEEDVLERNGLDDAEEEAPDHE</sequence>
<accession>A0ABQ0A008</accession>
<reference evidence="6 7" key="1">
    <citation type="submission" date="2024-04" db="EMBL/GenBank/DDBJ databases">
        <title>Draft genome sequence of Thalassolituus maritimus NBRC 116585.</title>
        <authorList>
            <person name="Miyakawa T."/>
            <person name="Kusuya Y."/>
            <person name="Miura T."/>
        </authorList>
    </citation>
    <scope>NUCLEOTIDE SEQUENCE [LARGE SCALE GENOMIC DNA]</scope>
    <source>
        <strain evidence="6 7">5NW40-0001</strain>
    </source>
</reference>
<dbReference type="PANTHER" id="PTHR34298:SF2">
    <property type="entry name" value="SEGREGATION AND CONDENSATION PROTEIN B"/>
    <property type="match status" value="1"/>
</dbReference>
<dbReference type="InterPro" id="IPR005234">
    <property type="entry name" value="ScpB_csome_segregation"/>
</dbReference>
<evidence type="ECO:0008006" key="8">
    <source>
        <dbReference type="Google" id="ProtNLM"/>
    </source>
</evidence>
<dbReference type="InterPro" id="IPR036390">
    <property type="entry name" value="WH_DNA-bd_sf"/>
</dbReference>
<evidence type="ECO:0000256" key="4">
    <source>
        <dbReference type="ARBA" id="ARBA00023306"/>
    </source>
</evidence>
<proteinExistence type="predicted"/>
<keyword evidence="1" id="KW-0963">Cytoplasm</keyword>
<protein>
    <recommendedName>
        <fullName evidence="8">SMC-Scp complex subunit ScpB</fullName>
    </recommendedName>
</protein>
<dbReference type="EMBL" id="BAABWH010000004">
    <property type="protein sequence ID" value="GAA6145727.1"/>
    <property type="molecule type" value="Genomic_DNA"/>
</dbReference>
<dbReference type="SUPFAM" id="SSF46785">
    <property type="entry name" value="Winged helix' DNA-binding domain"/>
    <property type="match status" value="2"/>
</dbReference>
<dbReference type="Proteomes" id="UP001481413">
    <property type="component" value="Unassembled WGS sequence"/>
</dbReference>
<comment type="caution">
    <text evidence="6">The sequence shown here is derived from an EMBL/GenBank/DDBJ whole genome shotgun (WGS) entry which is preliminary data.</text>
</comment>
<evidence type="ECO:0000313" key="6">
    <source>
        <dbReference type="EMBL" id="GAA6145727.1"/>
    </source>
</evidence>
<dbReference type="Pfam" id="PF04079">
    <property type="entry name" value="SMC_ScpB"/>
    <property type="match status" value="1"/>
</dbReference>
<dbReference type="NCBIfam" id="TIGR00281">
    <property type="entry name" value="SMC-Scp complex subunit ScpB"/>
    <property type="match status" value="1"/>
</dbReference>
<feature type="region of interest" description="Disordered" evidence="5">
    <location>
        <begin position="235"/>
        <end position="306"/>
    </location>
</feature>
<name>A0ABQ0A008_9GAMM</name>
<dbReference type="RefSeq" id="WP_353294788.1">
    <property type="nucleotide sequence ID" value="NZ_BAABWH010000004.1"/>
</dbReference>
<keyword evidence="2" id="KW-0132">Cell division</keyword>
<evidence type="ECO:0000313" key="7">
    <source>
        <dbReference type="Proteomes" id="UP001481413"/>
    </source>
</evidence>